<gene>
    <name evidence="4" type="ORF">PSQ19_08350</name>
</gene>
<proteinExistence type="predicted"/>
<evidence type="ECO:0000313" key="5">
    <source>
        <dbReference type="Proteomes" id="UP001220530"/>
    </source>
</evidence>
<dbReference type="PANTHER" id="PTHR43080:SF2">
    <property type="entry name" value="CBS DOMAIN-CONTAINING PROTEIN"/>
    <property type="match status" value="1"/>
</dbReference>
<sequence length="142" mass="15360">MLVDTILGAKGSDVKTLPASAAVADAIDMLNTYNIGAVVVASDDGTVIGIFSERDVVRHISKKSVDALARPISALMTTSVVTCTRETSIDDIMERMTSRRIRHVPVIENNKLIGIISIGDVVKYKIEQAERDAEALRDYIAS</sequence>
<keyword evidence="5" id="KW-1185">Reference proteome</keyword>
<dbReference type="InterPro" id="IPR000644">
    <property type="entry name" value="CBS_dom"/>
</dbReference>
<dbReference type="RefSeq" id="WP_282220397.1">
    <property type="nucleotide sequence ID" value="NZ_CP118246.1"/>
</dbReference>
<evidence type="ECO:0000256" key="1">
    <source>
        <dbReference type="ARBA" id="ARBA00023122"/>
    </source>
</evidence>
<accession>A0ABY7YS47</accession>
<dbReference type="InterPro" id="IPR046342">
    <property type="entry name" value="CBS_dom_sf"/>
</dbReference>
<name>A0ABY7YS47_9HYPH</name>
<dbReference type="PANTHER" id="PTHR43080">
    <property type="entry name" value="CBS DOMAIN-CONTAINING PROTEIN CBSX3, MITOCHONDRIAL"/>
    <property type="match status" value="1"/>
</dbReference>
<dbReference type="InterPro" id="IPR044725">
    <property type="entry name" value="CBSX3_CBS_dom"/>
</dbReference>
<dbReference type="CDD" id="cd04623">
    <property type="entry name" value="CBS_pair_bac_euk"/>
    <property type="match status" value="1"/>
</dbReference>
<dbReference type="SMART" id="SM00116">
    <property type="entry name" value="CBS"/>
    <property type="match status" value="2"/>
</dbReference>
<protein>
    <submittedName>
        <fullName evidence="4">CBS domain-containing protein</fullName>
    </submittedName>
</protein>
<evidence type="ECO:0000256" key="2">
    <source>
        <dbReference type="PROSITE-ProRule" id="PRU00703"/>
    </source>
</evidence>
<dbReference type="EMBL" id="CP118246">
    <property type="protein sequence ID" value="WDR04012.1"/>
    <property type="molecule type" value="Genomic_DNA"/>
</dbReference>
<dbReference type="SUPFAM" id="SSF54631">
    <property type="entry name" value="CBS-domain pair"/>
    <property type="match status" value="1"/>
</dbReference>
<evidence type="ECO:0000313" key="4">
    <source>
        <dbReference type="EMBL" id="WDR04012.1"/>
    </source>
</evidence>
<dbReference type="Pfam" id="PF00571">
    <property type="entry name" value="CBS"/>
    <property type="match status" value="2"/>
</dbReference>
<dbReference type="Proteomes" id="UP001220530">
    <property type="component" value="Chromosome"/>
</dbReference>
<keyword evidence="1 2" id="KW-0129">CBS domain</keyword>
<dbReference type="Gene3D" id="3.10.580.10">
    <property type="entry name" value="CBS-domain"/>
    <property type="match status" value="1"/>
</dbReference>
<feature type="domain" description="CBS" evidence="3">
    <location>
        <begin position="76"/>
        <end position="131"/>
    </location>
</feature>
<dbReference type="PROSITE" id="PS51371">
    <property type="entry name" value="CBS"/>
    <property type="match status" value="2"/>
</dbReference>
<reference evidence="4 5" key="1">
    <citation type="submission" date="2023-02" db="EMBL/GenBank/DDBJ databases">
        <title>Devosia algicola sp. nov., isolated from the phycosphere of marine algae.</title>
        <authorList>
            <person name="Kim J.M."/>
            <person name="Lee J.K."/>
            <person name="Choi B.J."/>
            <person name="Bayburt H."/>
            <person name="Jeon C.O."/>
        </authorList>
    </citation>
    <scope>NUCLEOTIDE SEQUENCE [LARGE SCALE GENOMIC DNA]</scope>
    <source>
        <strain evidence="4 5">G20-9</strain>
    </source>
</reference>
<evidence type="ECO:0000259" key="3">
    <source>
        <dbReference type="PROSITE" id="PS51371"/>
    </source>
</evidence>
<dbReference type="InterPro" id="IPR051257">
    <property type="entry name" value="Diverse_CBS-Domain"/>
</dbReference>
<organism evidence="4 5">
    <name type="scientific">Devosia algicola</name>
    <dbReference type="NCBI Taxonomy" id="3026418"/>
    <lineage>
        <taxon>Bacteria</taxon>
        <taxon>Pseudomonadati</taxon>
        <taxon>Pseudomonadota</taxon>
        <taxon>Alphaproteobacteria</taxon>
        <taxon>Hyphomicrobiales</taxon>
        <taxon>Devosiaceae</taxon>
        <taxon>Devosia</taxon>
    </lineage>
</organism>
<feature type="domain" description="CBS" evidence="3">
    <location>
        <begin position="10"/>
        <end position="68"/>
    </location>
</feature>